<organism evidence="9 10">
    <name type="scientific">Peptostreptococcus anaerobius</name>
    <dbReference type="NCBI Taxonomy" id="1261"/>
    <lineage>
        <taxon>Bacteria</taxon>
        <taxon>Bacillati</taxon>
        <taxon>Bacillota</taxon>
        <taxon>Clostridia</taxon>
        <taxon>Peptostreptococcales</taxon>
        <taxon>Peptostreptococcaceae</taxon>
        <taxon>Peptostreptococcus</taxon>
    </lineage>
</organism>
<evidence type="ECO:0000256" key="1">
    <source>
        <dbReference type="ARBA" id="ARBA00001968"/>
    </source>
</evidence>
<dbReference type="Gene3D" id="2.40.50.140">
    <property type="entry name" value="Nucleic acid-binding proteins"/>
    <property type="match status" value="1"/>
</dbReference>
<dbReference type="GO" id="GO:0003910">
    <property type="term" value="F:DNA ligase (ATP) activity"/>
    <property type="evidence" value="ECO:0007669"/>
    <property type="project" value="UniProtKB-EC"/>
</dbReference>
<dbReference type="GO" id="GO:0006310">
    <property type="term" value="P:DNA recombination"/>
    <property type="evidence" value="ECO:0007669"/>
    <property type="project" value="InterPro"/>
</dbReference>
<proteinExistence type="predicted"/>
<feature type="domain" description="DNA ligase OB-like" evidence="8">
    <location>
        <begin position="355"/>
        <end position="417"/>
    </location>
</feature>
<dbReference type="Proteomes" id="UP000255101">
    <property type="component" value="Unassembled WGS sequence"/>
</dbReference>
<feature type="domain" description="ATP-dependent DNA ligase family profile" evidence="7">
    <location>
        <begin position="138"/>
        <end position="341"/>
    </location>
</feature>
<sequence>MENLKILKEQIEEIKNIKGTNAKIFRIKQLYADGNDLLFKVLKFCIDPSIKSGISKKKMSKKLSIHETDKSLESLLDYIAENNTGTDEVLSIALSYIDKNKEYEDMLKEIITQSLKLGINVKAINQAIPDFITTYDFMKAKNYMDRVEKNLFNFDLTYIISEKLDGIRGVIIKNGNDIKAISRQGKEFIGLDHIFSCFHCLKDGVFDGEFLIKGEFKTEEERFQKTCSIMSSKTEDKNKIEFIMFDFIPLEDFKLGYSPIPFVDRLMKSVNYVDKMKINNKGEIPIKSITSRPFWYQGFVTHEKLIKLVDECDRQGKEGIMINSSVAPWEGKRSNYILKLKKNLIADVKIIGFIEGDGKNKDKLGALEVEFDYENMTNSCFIGTGFTDEERIEIWNNQDYYLGKIIEVKYQKITKNETNDGYSLGFSSYNHIIREDKSETSVY</sequence>
<evidence type="ECO:0000259" key="7">
    <source>
        <dbReference type="Pfam" id="PF01068"/>
    </source>
</evidence>
<keyword evidence="3" id="KW-0235">DNA replication</keyword>
<evidence type="ECO:0000256" key="4">
    <source>
        <dbReference type="ARBA" id="ARBA00022763"/>
    </source>
</evidence>
<keyword evidence="4" id="KW-0227">DNA damage</keyword>
<dbReference type="GO" id="GO:0006281">
    <property type="term" value="P:DNA repair"/>
    <property type="evidence" value="ECO:0007669"/>
    <property type="project" value="UniProtKB-KW"/>
</dbReference>
<comment type="cofactor">
    <cofactor evidence="1">
        <name>a divalent metal cation</name>
        <dbReference type="ChEBI" id="CHEBI:60240"/>
    </cofactor>
</comment>
<evidence type="ECO:0000256" key="2">
    <source>
        <dbReference type="ARBA" id="ARBA00022598"/>
    </source>
</evidence>
<dbReference type="Gene3D" id="3.30.470.30">
    <property type="entry name" value="DNA ligase/mRNA capping enzyme"/>
    <property type="match status" value="1"/>
</dbReference>
<evidence type="ECO:0000313" key="9">
    <source>
        <dbReference type="EMBL" id="SUB62127.1"/>
    </source>
</evidence>
<name>A0A379CKP8_9FIRM</name>
<dbReference type="Pfam" id="PF14743">
    <property type="entry name" value="DNA_ligase_OB_2"/>
    <property type="match status" value="1"/>
</dbReference>
<dbReference type="EC" id="6.5.1.1" evidence="9"/>
<evidence type="ECO:0000256" key="6">
    <source>
        <dbReference type="ARBA" id="ARBA00034003"/>
    </source>
</evidence>
<evidence type="ECO:0000313" key="10">
    <source>
        <dbReference type="Proteomes" id="UP000255101"/>
    </source>
</evidence>
<dbReference type="SUPFAM" id="SSF56091">
    <property type="entry name" value="DNA ligase/mRNA capping enzyme, catalytic domain"/>
    <property type="match status" value="1"/>
</dbReference>
<dbReference type="AlphaFoldDB" id="A0A379CKP8"/>
<dbReference type="InterPro" id="IPR012310">
    <property type="entry name" value="DNA_ligase_ATP-dep_cent"/>
</dbReference>
<dbReference type="SUPFAM" id="SSF50249">
    <property type="entry name" value="Nucleic acid-binding proteins"/>
    <property type="match status" value="1"/>
</dbReference>
<accession>A0A379CKP8</accession>
<dbReference type="InterPro" id="IPR029319">
    <property type="entry name" value="DNA_ligase_OB"/>
</dbReference>
<dbReference type="EMBL" id="UGTB01000004">
    <property type="protein sequence ID" value="SUB62127.1"/>
    <property type="molecule type" value="Genomic_DNA"/>
</dbReference>
<dbReference type="PANTHER" id="PTHR47810:SF1">
    <property type="entry name" value="DNA LIGASE B"/>
    <property type="match status" value="1"/>
</dbReference>
<protein>
    <submittedName>
        <fullName evidence="9">DNA ligase</fullName>
        <ecNumber evidence="9">6.5.1.1</ecNumber>
    </submittedName>
</protein>
<dbReference type="CDD" id="cd08041">
    <property type="entry name" value="OBF_kDNA_ligase_like"/>
    <property type="match status" value="1"/>
</dbReference>
<evidence type="ECO:0000256" key="5">
    <source>
        <dbReference type="ARBA" id="ARBA00023204"/>
    </source>
</evidence>
<dbReference type="GO" id="GO:0006260">
    <property type="term" value="P:DNA replication"/>
    <property type="evidence" value="ECO:0007669"/>
    <property type="project" value="UniProtKB-KW"/>
</dbReference>
<comment type="catalytic activity">
    <reaction evidence="6">
        <text>ATP + (deoxyribonucleotide)n-3'-hydroxyl + 5'-phospho-(deoxyribonucleotide)m = (deoxyribonucleotide)n+m + AMP + diphosphate.</text>
        <dbReference type="EC" id="6.5.1.1"/>
    </reaction>
</comment>
<keyword evidence="5" id="KW-0234">DNA repair</keyword>
<dbReference type="GO" id="GO:0005524">
    <property type="term" value="F:ATP binding"/>
    <property type="evidence" value="ECO:0007669"/>
    <property type="project" value="InterPro"/>
</dbReference>
<keyword evidence="2 9" id="KW-0436">Ligase</keyword>
<reference evidence="9 10" key="1">
    <citation type="submission" date="2018-06" db="EMBL/GenBank/DDBJ databases">
        <authorList>
            <consortium name="Pathogen Informatics"/>
            <person name="Doyle S."/>
        </authorList>
    </citation>
    <scope>NUCLEOTIDE SEQUENCE [LARGE SCALE GENOMIC DNA]</scope>
    <source>
        <strain evidence="9 10">NCTC11460</strain>
    </source>
</reference>
<dbReference type="PANTHER" id="PTHR47810">
    <property type="entry name" value="DNA LIGASE"/>
    <property type="match status" value="1"/>
</dbReference>
<dbReference type="RefSeq" id="WP_019595680.1">
    <property type="nucleotide sequence ID" value="NZ_FOVA01000025.1"/>
</dbReference>
<gene>
    <name evidence="9" type="primary">ligA_2</name>
    <name evidence="9" type="ORF">NCTC11460_02135</name>
</gene>
<evidence type="ECO:0000256" key="3">
    <source>
        <dbReference type="ARBA" id="ARBA00022705"/>
    </source>
</evidence>
<dbReference type="InterPro" id="IPR012340">
    <property type="entry name" value="NA-bd_OB-fold"/>
</dbReference>
<dbReference type="InterPro" id="IPR050326">
    <property type="entry name" value="NAD_dep_DNA_ligaseB"/>
</dbReference>
<evidence type="ECO:0000259" key="8">
    <source>
        <dbReference type="Pfam" id="PF14743"/>
    </source>
</evidence>
<dbReference type="Pfam" id="PF01068">
    <property type="entry name" value="DNA_ligase_A_M"/>
    <property type="match status" value="1"/>
</dbReference>